<dbReference type="Pfam" id="PF05686">
    <property type="entry name" value="Glyco_transf_90"/>
    <property type="match status" value="1"/>
</dbReference>
<comment type="caution">
    <text evidence="2">The sequence shown here is derived from an EMBL/GenBank/DDBJ whole genome shotgun (WGS) entry which is preliminary data.</text>
</comment>
<sequence length="548" mass="63290">DLLNAIKSHKYTQKNPKTPRPKIEIPLNCSAYNLTIRTCPSNYPATYNPEEDLDHPSSATCPEFFRWIHEDLRPWAQTGISREMVEKAKNMGLANFRLVILKGKVYLETYRKSFQTRDIFTIWGILQLLRKYPGKIPDLDLMFNCGDPPVVMSRAFFGPNATSIPPVFNYCKDKNTLDIIFPDWSFWGWPEVNIRPWIPLLKQIKEGNNKKKWEDKEPYAYWKGNPKVAATRKDLLKCNVSPKQDWNARLYVQVDWKREQRQGYRQSNLADQCTHKYKIYIEGAAWSVSEKYILACDSVPLIVKPRFFDFFSRGLIPLHHYWPIKDNDKCRSIKFAVDWANSHQKEAQEMGKRTSGFIQKELKMDNVYDYMFHALNEYAKLLQYEPTIPEKAIEICSESMACTATGRNKDFMIESMVNSSADSAPCTMAPSYDPSSLYSLLRKNANIIEKEFIVIEFRFTLRDNGMRVAFQLLLYLSSGLMATHVSSSSIGPTSSSNVGARASHLQVAFQSTMGTVISEKLDWSNYVLWRSQVVPGVRGYNLSNYIFN</sequence>
<dbReference type="SMART" id="SM00672">
    <property type="entry name" value="CAP10"/>
    <property type="match status" value="1"/>
</dbReference>
<dbReference type="InterPro" id="IPR006598">
    <property type="entry name" value="CAP10"/>
</dbReference>
<protein>
    <recommendedName>
        <fullName evidence="1">Glycosyl transferase CAP10 domain-containing protein</fullName>
    </recommendedName>
</protein>
<name>A0A7J6E571_CANSA</name>
<evidence type="ECO:0000259" key="1">
    <source>
        <dbReference type="SMART" id="SM00672"/>
    </source>
</evidence>
<reference evidence="2 3" key="1">
    <citation type="journal article" date="2020" name="bioRxiv">
        <title>Sequence and annotation of 42 cannabis genomes reveals extensive copy number variation in cannabinoid synthesis and pathogen resistance genes.</title>
        <authorList>
            <person name="Mckernan K.J."/>
            <person name="Helbert Y."/>
            <person name="Kane L.T."/>
            <person name="Ebling H."/>
            <person name="Zhang L."/>
            <person name="Liu B."/>
            <person name="Eaton Z."/>
            <person name="Mclaughlin S."/>
            <person name="Kingan S."/>
            <person name="Baybayan P."/>
            <person name="Concepcion G."/>
            <person name="Jordan M."/>
            <person name="Riva A."/>
            <person name="Barbazuk W."/>
            <person name="Harkins T."/>
        </authorList>
    </citation>
    <scope>NUCLEOTIDE SEQUENCE [LARGE SCALE GENOMIC DNA]</scope>
    <source>
        <strain evidence="3">cv. Jamaican Lion 4</strain>
        <tissue evidence="2">Leaf</tissue>
    </source>
</reference>
<dbReference type="PANTHER" id="PTHR12203:SF99">
    <property type="entry name" value="OS04G0534100 PROTEIN"/>
    <property type="match status" value="1"/>
</dbReference>
<feature type="domain" description="Glycosyl transferase CAP10" evidence="1">
    <location>
        <begin position="135"/>
        <end position="385"/>
    </location>
</feature>
<dbReference type="Proteomes" id="UP000525078">
    <property type="component" value="Unassembled WGS sequence"/>
</dbReference>
<dbReference type="AlphaFoldDB" id="A0A7J6E571"/>
<gene>
    <name evidence="2" type="ORF">F8388_017758</name>
</gene>
<accession>A0A7J6E571</accession>
<dbReference type="EMBL" id="JAATIP010000292">
    <property type="protein sequence ID" value="KAF4353583.1"/>
    <property type="molecule type" value="Genomic_DNA"/>
</dbReference>
<dbReference type="PANTHER" id="PTHR12203">
    <property type="entry name" value="KDEL LYS-ASP-GLU-LEU CONTAINING - RELATED"/>
    <property type="match status" value="1"/>
</dbReference>
<feature type="non-terminal residue" evidence="2">
    <location>
        <position position="1"/>
    </location>
</feature>
<dbReference type="InterPro" id="IPR051091">
    <property type="entry name" value="O-Glucosyltr/Glycosyltrsf_90"/>
</dbReference>
<evidence type="ECO:0000313" key="2">
    <source>
        <dbReference type="EMBL" id="KAF4353583.1"/>
    </source>
</evidence>
<evidence type="ECO:0000313" key="3">
    <source>
        <dbReference type="Proteomes" id="UP000525078"/>
    </source>
</evidence>
<organism evidence="2 3">
    <name type="scientific">Cannabis sativa</name>
    <name type="common">Hemp</name>
    <name type="synonym">Marijuana</name>
    <dbReference type="NCBI Taxonomy" id="3483"/>
    <lineage>
        <taxon>Eukaryota</taxon>
        <taxon>Viridiplantae</taxon>
        <taxon>Streptophyta</taxon>
        <taxon>Embryophyta</taxon>
        <taxon>Tracheophyta</taxon>
        <taxon>Spermatophyta</taxon>
        <taxon>Magnoliopsida</taxon>
        <taxon>eudicotyledons</taxon>
        <taxon>Gunneridae</taxon>
        <taxon>Pentapetalae</taxon>
        <taxon>rosids</taxon>
        <taxon>fabids</taxon>
        <taxon>Rosales</taxon>
        <taxon>Cannabaceae</taxon>
        <taxon>Cannabis</taxon>
    </lineage>
</organism>
<proteinExistence type="predicted"/>